<proteinExistence type="predicted"/>
<evidence type="ECO:0000256" key="1">
    <source>
        <dbReference type="SAM" id="MobiDB-lite"/>
    </source>
</evidence>
<gene>
    <name evidence="2" type="ORF">SCOCK_20082</name>
</gene>
<dbReference type="EMBL" id="CAJSLV010000048">
    <property type="protein sequence ID" value="CAG6393051.1"/>
    <property type="molecule type" value="Genomic_DNA"/>
</dbReference>
<evidence type="ECO:0000313" key="3">
    <source>
        <dbReference type="Proteomes" id="UP001152519"/>
    </source>
</evidence>
<organism evidence="2 3">
    <name type="scientific">Actinacidiphila cocklensis</name>
    <dbReference type="NCBI Taxonomy" id="887465"/>
    <lineage>
        <taxon>Bacteria</taxon>
        <taxon>Bacillati</taxon>
        <taxon>Actinomycetota</taxon>
        <taxon>Actinomycetes</taxon>
        <taxon>Kitasatosporales</taxon>
        <taxon>Streptomycetaceae</taxon>
        <taxon>Actinacidiphila</taxon>
    </lineage>
</organism>
<feature type="region of interest" description="Disordered" evidence="1">
    <location>
        <begin position="73"/>
        <end position="101"/>
    </location>
</feature>
<comment type="caution">
    <text evidence="2">The sequence shown here is derived from an EMBL/GenBank/DDBJ whole genome shotgun (WGS) entry which is preliminary data.</text>
</comment>
<keyword evidence="3" id="KW-1185">Reference proteome</keyword>
<name>A0A9W4DT50_9ACTN</name>
<reference evidence="2" key="1">
    <citation type="submission" date="2021-05" db="EMBL/GenBank/DDBJ databases">
        <authorList>
            <person name="Arsene-Ploetze F."/>
        </authorList>
    </citation>
    <scope>NUCLEOTIDE SEQUENCE</scope>
    <source>
        <strain evidence="2">DSM 42138</strain>
    </source>
</reference>
<dbReference type="Proteomes" id="UP001152519">
    <property type="component" value="Unassembled WGS sequence"/>
</dbReference>
<evidence type="ECO:0000313" key="2">
    <source>
        <dbReference type="EMBL" id="CAG6393051.1"/>
    </source>
</evidence>
<feature type="region of interest" description="Disordered" evidence="1">
    <location>
        <begin position="130"/>
        <end position="161"/>
    </location>
</feature>
<accession>A0A9W4DT50</accession>
<protein>
    <submittedName>
        <fullName evidence="2">Uncharacterized protein</fullName>
    </submittedName>
</protein>
<dbReference type="AlphaFoldDB" id="A0A9W4DT50"/>
<sequence length="161" mass="17125">MRRLRGGTALTSPLRPAALLRRARGLCGTPSAGVRPQGRVGGAPDGALGAELHAQPPPRRRVATVRRRIQAALGVPPGDALGAELRAQPPTARGSSPSRRGCSVLPQSFAWGCPHLASLRTTGRWWAERAVPRAPEKHPLRKGTALPPRPAEWAPHPWKGS</sequence>